<dbReference type="AlphaFoldDB" id="A0A7I8V5F4"/>
<evidence type="ECO:0000313" key="3">
    <source>
        <dbReference type="EMBL" id="CAD5111501.1"/>
    </source>
</evidence>
<evidence type="ECO:0000313" key="4">
    <source>
        <dbReference type="Proteomes" id="UP000549394"/>
    </source>
</evidence>
<reference evidence="3 4" key="1">
    <citation type="submission" date="2020-08" db="EMBL/GenBank/DDBJ databases">
        <authorList>
            <person name="Hejnol A."/>
        </authorList>
    </citation>
    <scope>NUCLEOTIDE SEQUENCE [LARGE SCALE GENOMIC DNA]</scope>
</reference>
<dbReference type="Proteomes" id="UP000549394">
    <property type="component" value="Unassembled WGS sequence"/>
</dbReference>
<feature type="compositionally biased region" description="Low complexity" evidence="1">
    <location>
        <begin position="263"/>
        <end position="283"/>
    </location>
</feature>
<feature type="compositionally biased region" description="Basic and acidic residues" evidence="1">
    <location>
        <begin position="162"/>
        <end position="173"/>
    </location>
</feature>
<sequence>MARSNFELVESEVRKPSCICFRRWKIIFLCLGLLVVSYSLIIGLKFGVFDKFVGPNYRNNGNNNFSKSGIDDKLNKNDSNEEITTLLTTPPGTVGIDDIKNPPTANPSTNTTKEDLATKLTAQTSQNITTNLPNNTLTSVNPTQTVLVNSSINSSNSTIPDNGKKATKQESKAAESTTESILTTKTERSLNNSDDSFGQAGSKNTSSTKPTEISTAELSNSSLTSSQDKTSTTKVNEIETTSTKIGETSKKESTITTQSNKNTLPTLSPSSSDDTTISSTATTQNNEAITSSNSGQIKTSSKSNNN</sequence>
<comment type="caution">
    <text evidence="3">The sequence shown here is derived from an EMBL/GenBank/DDBJ whole genome shotgun (WGS) entry which is preliminary data.</text>
</comment>
<name>A0A7I8V5F4_9ANNE</name>
<feature type="region of interest" description="Disordered" evidence="1">
    <location>
        <begin position="90"/>
        <end position="112"/>
    </location>
</feature>
<organism evidence="3 4">
    <name type="scientific">Dimorphilus gyrociliatus</name>
    <dbReference type="NCBI Taxonomy" id="2664684"/>
    <lineage>
        <taxon>Eukaryota</taxon>
        <taxon>Metazoa</taxon>
        <taxon>Spiralia</taxon>
        <taxon>Lophotrochozoa</taxon>
        <taxon>Annelida</taxon>
        <taxon>Polychaeta</taxon>
        <taxon>Polychaeta incertae sedis</taxon>
        <taxon>Dinophilidae</taxon>
        <taxon>Dimorphilus</taxon>
    </lineage>
</organism>
<feature type="transmembrane region" description="Helical" evidence="2">
    <location>
        <begin position="26"/>
        <end position="49"/>
    </location>
</feature>
<gene>
    <name evidence="3" type="ORF">DGYR_LOCUS790</name>
</gene>
<feature type="compositionally biased region" description="Low complexity" evidence="1">
    <location>
        <begin position="90"/>
        <end position="111"/>
    </location>
</feature>
<evidence type="ECO:0000256" key="2">
    <source>
        <dbReference type="SAM" id="Phobius"/>
    </source>
</evidence>
<protein>
    <submittedName>
        <fullName evidence="3">Uncharacterized protein</fullName>
    </submittedName>
</protein>
<feature type="compositionally biased region" description="Polar residues" evidence="1">
    <location>
        <begin position="284"/>
        <end position="306"/>
    </location>
</feature>
<keyword evidence="2" id="KW-0472">Membrane</keyword>
<keyword evidence="2" id="KW-0812">Transmembrane</keyword>
<evidence type="ECO:0000256" key="1">
    <source>
        <dbReference type="SAM" id="MobiDB-lite"/>
    </source>
</evidence>
<feature type="region of interest" description="Disordered" evidence="1">
    <location>
        <begin position="151"/>
        <end position="306"/>
    </location>
</feature>
<keyword evidence="2" id="KW-1133">Transmembrane helix</keyword>
<proteinExistence type="predicted"/>
<feature type="compositionally biased region" description="Polar residues" evidence="1">
    <location>
        <begin position="174"/>
        <end position="246"/>
    </location>
</feature>
<accession>A0A7I8V5F4</accession>
<keyword evidence="4" id="KW-1185">Reference proteome</keyword>
<dbReference type="EMBL" id="CAJFCJ010000001">
    <property type="protein sequence ID" value="CAD5111501.1"/>
    <property type="molecule type" value="Genomic_DNA"/>
</dbReference>